<dbReference type="GO" id="GO:0034080">
    <property type="term" value="P:CENP-A containing chromatin assembly"/>
    <property type="evidence" value="ECO:0007669"/>
    <property type="project" value="InterPro"/>
</dbReference>
<sequence>MEVNLLSVAEKKMTDLRDEITMLEQKLKEKEKEVQNFQKNRLHQMRTLLCKPQGTPPDLEVMEDKFNTMQLLRKMHEQMTGFRLWNFIPGQTNQGPQGKTQSCRFTGEGFSVCFQMELVIAEPPAENPTANHIKHLEIVLERPVSSDLTSLSSRAEETCDLMLFFRTLRQFGCWAKHRRATFCHLQGCCQNICSLVCQENPAHWSHGQPAG</sequence>
<organism evidence="2 3">
    <name type="scientific">Eptatretus burgeri</name>
    <name type="common">Inshore hagfish</name>
    <dbReference type="NCBI Taxonomy" id="7764"/>
    <lineage>
        <taxon>Eukaryota</taxon>
        <taxon>Metazoa</taxon>
        <taxon>Chordata</taxon>
        <taxon>Craniata</taxon>
        <taxon>Vertebrata</taxon>
        <taxon>Cyclostomata</taxon>
        <taxon>Myxini</taxon>
        <taxon>Myxiniformes</taxon>
        <taxon>Myxinidae</taxon>
        <taxon>Eptatretinae</taxon>
        <taxon>Eptatretus</taxon>
    </lineage>
</organism>
<dbReference type="GO" id="GO:0005634">
    <property type="term" value="C:nucleus"/>
    <property type="evidence" value="ECO:0007669"/>
    <property type="project" value="TreeGrafter"/>
</dbReference>
<dbReference type="InterPro" id="IPR027801">
    <property type="entry name" value="CENP-P"/>
</dbReference>
<feature type="coiled-coil region" evidence="1">
    <location>
        <begin position="6"/>
        <end position="40"/>
    </location>
</feature>
<dbReference type="PANTHER" id="PTHR28577:SF1">
    <property type="entry name" value="CENTROMERE PROTEIN P"/>
    <property type="match status" value="1"/>
</dbReference>
<proteinExistence type="predicted"/>
<dbReference type="GO" id="GO:0000775">
    <property type="term" value="C:chromosome, centromeric region"/>
    <property type="evidence" value="ECO:0007669"/>
    <property type="project" value="InterPro"/>
</dbReference>
<keyword evidence="3" id="KW-1185">Reference proteome</keyword>
<reference evidence="2" key="1">
    <citation type="submission" date="2025-08" db="UniProtKB">
        <authorList>
            <consortium name="Ensembl"/>
        </authorList>
    </citation>
    <scope>IDENTIFICATION</scope>
</reference>
<dbReference type="Ensembl" id="ENSEBUT00000025069.1">
    <property type="protein sequence ID" value="ENSEBUP00000024493.1"/>
    <property type="gene ID" value="ENSEBUG00000015093.1"/>
</dbReference>
<accession>A0A8C4R3Q1</accession>
<dbReference type="AlphaFoldDB" id="A0A8C4R3Q1"/>
<evidence type="ECO:0008006" key="4">
    <source>
        <dbReference type="Google" id="ProtNLM"/>
    </source>
</evidence>
<reference evidence="2" key="2">
    <citation type="submission" date="2025-09" db="UniProtKB">
        <authorList>
            <consortium name="Ensembl"/>
        </authorList>
    </citation>
    <scope>IDENTIFICATION</scope>
</reference>
<evidence type="ECO:0000313" key="2">
    <source>
        <dbReference type="Ensembl" id="ENSEBUP00000024493.1"/>
    </source>
</evidence>
<evidence type="ECO:0000256" key="1">
    <source>
        <dbReference type="SAM" id="Coils"/>
    </source>
</evidence>
<keyword evidence="1" id="KW-0175">Coiled coil</keyword>
<dbReference type="PANTHER" id="PTHR28577">
    <property type="entry name" value="CENTROMERE PROTEIN P"/>
    <property type="match status" value="1"/>
</dbReference>
<protein>
    <recommendedName>
        <fullName evidence="4">Centromere protein P</fullName>
    </recommendedName>
</protein>
<dbReference type="Pfam" id="PF13096">
    <property type="entry name" value="CENP-P"/>
    <property type="match status" value="1"/>
</dbReference>
<dbReference type="Proteomes" id="UP000694388">
    <property type="component" value="Unplaced"/>
</dbReference>
<name>A0A8C4R3Q1_EPTBU</name>
<evidence type="ECO:0000313" key="3">
    <source>
        <dbReference type="Proteomes" id="UP000694388"/>
    </source>
</evidence>